<reference evidence="10" key="2">
    <citation type="journal article" date="2023" name="IMA Fungus">
        <title>Comparative genomic study of the Penicillium genus elucidates a diverse pangenome and 15 lateral gene transfer events.</title>
        <authorList>
            <person name="Petersen C."/>
            <person name="Sorensen T."/>
            <person name="Nielsen M.R."/>
            <person name="Sondergaard T.E."/>
            <person name="Sorensen J.L."/>
            <person name="Fitzpatrick D.A."/>
            <person name="Frisvad J.C."/>
            <person name="Nielsen K.L."/>
        </authorList>
    </citation>
    <scope>NUCLEOTIDE SEQUENCE</scope>
    <source>
        <strain evidence="10">IBT 21917</strain>
    </source>
</reference>
<dbReference type="GO" id="GO:0003677">
    <property type="term" value="F:DNA binding"/>
    <property type="evidence" value="ECO:0007669"/>
    <property type="project" value="UniProtKB-KW"/>
</dbReference>
<feature type="domain" description="C2H2-type" evidence="9">
    <location>
        <begin position="9"/>
        <end position="36"/>
    </location>
</feature>
<evidence type="ECO:0008006" key="12">
    <source>
        <dbReference type="Google" id="ProtNLM"/>
    </source>
</evidence>
<dbReference type="PANTHER" id="PTHR47660">
    <property type="entry name" value="TRANSCRIPTION FACTOR WITH C2H2 AND ZN(2)-CYS(6) DNA BINDING DOMAIN (EUROFUNG)-RELATED-RELATED"/>
    <property type="match status" value="1"/>
</dbReference>
<evidence type="ECO:0000256" key="5">
    <source>
        <dbReference type="ARBA" id="ARBA00023163"/>
    </source>
</evidence>
<evidence type="ECO:0000259" key="8">
    <source>
        <dbReference type="PROSITE" id="PS50048"/>
    </source>
</evidence>
<dbReference type="SUPFAM" id="SSF57701">
    <property type="entry name" value="Zn2/Cys6 DNA-binding domain"/>
    <property type="match status" value="1"/>
</dbReference>
<keyword evidence="1" id="KW-0479">Metal-binding</keyword>
<evidence type="ECO:0000256" key="7">
    <source>
        <dbReference type="PROSITE-ProRule" id="PRU00042"/>
    </source>
</evidence>
<keyword evidence="5" id="KW-0804">Transcription</keyword>
<dbReference type="OrthoDB" id="5423818at2759"/>
<reference evidence="10" key="1">
    <citation type="submission" date="2022-11" db="EMBL/GenBank/DDBJ databases">
        <authorList>
            <person name="Petersen C."/>
        </authorList>
    </citation>
    <scope>NUCLEOTIDE SEQUENCE</scope>
    <source>
        <strain evidence="10">IBT 21917</strain>
    </source>
</reference>
<comment type="caution">
    <text evidence="10">The sequence shown here is derived from an EMBL/GenBank/DDBJ whole genome shotgun (WGS) entry which is preliminary data.</text>
</comment>
<evidence type="ECO:0000256" key="2">
    <source>
        <dbReference type="ARBA" id="ARBA00022833"/>
    </source>
</evidence>
<dbReference type="GO" id="GO:0000981">
    <property type="term" value="F:DNA-binding transcription factor activity, RNA polymerase II-specific"/>
    <property type="evidence" value="ECO:0007669"/>
    <property type="project" value="InterPro"/>
</dbReference>
<feature type="domain" description="Zn(2)-C6 fungal-type" evidence="8">
    <location>
        <begin position="42"/>
        <end position="71"/>
    </location>
</feature>
<dbReference type="InterPro" id="IPR001138">
    <property type="entry name" value="Zn2Cys6_DnaBD"/>
</dbReference>
<dbReference type="PANTHER" id="PTHR47660:SF3">
    <property type="entry name" value="FINGER DOMAIN PROTEIN, PUTATIVE (AFU_ORTHOLOGUE AFUA_4G03310)-RELATED"/>
    <property type="match status" value="1"/>
</dbReference>
<evidence type="ECO:0000313" key="11">
    <source>
        <dbReference type="Proteomes" id="UP001146351"/>
    </source>
</evidence>
<evidence type="ECO:0000256" key="6">
    <source>
        <dbReference type="ARBA" id="ARBA00023242"/>
    </source>
</evidence>
<dbReference type="AlphaFoldDB" id="A0A9W9HUX2"/>
<dbReference type="EMBL" id="JAPQKO010000006">
    <property type="protein sequence ID" value="KAJ5156849.1"/>
    <property type="molecule type" value="Genomic_DNA"/>
</dbReference>
<keyword evidence="6" id="KW-0539">Nucleus</keyword>
<keyword evidence="4" id="KW-0238">DNA-binding</keyword>
<dbReference type="PROSITE" id="PS50157">
    <property type="entry name" value="ZINC_FINGER_C2H2_2"/>
    <property type="match status" value="1"/>
</dbReference>
<proteinExistence type="predicted"/>
<dbReference type="Proteomes" id="UP001146351">
    <property type="component" value="Unassembled WGS sequence"/>
</dbReference>
<dbReference type="Gene3D" id="4.10.240.10">
    <property type="entry name" value="Zn(2)-C6 fungal-type DNA-binding domain"/>
    <property type="match status" value="1"/>
</dbReference>
<accession>A0A9W9HUX2</accession>
<keyword evidence="7" id="KW-0863">Zinc-finger</keyword>
<evidence type="ECO:0000256" key="4">
    <source>
        <dbReference type="ARBA" id="ARBA00023125"/>
    </source>
</evidence>
<protein>
    <recommendedName>
        <fullName evidence="12">Zn(2)-C6 fungal-type domain-containing protein</fullName>
    </recommendedName>
</protein>
<dbReference type="PROSITE" id="PS50048">
    <property type="entry name" value="ZN2_CY6_FUNGAL_2"/>
    <property type="match status" value="1"/>
</dbReference>
<dbReference type="SMART" id="SM00066">
    <property type="entry name" value="GAL4"/>
    <property type="match status" value="1"/>
</dbReference>
<keyword evidence="11" id="KW-1185">Reference proteome</keyword>
<dbReference type="GO" id="GO:0008270">
    <property type="term" value="F:zinc ion binding"/>
    <property type="evidence" value="ECO:0007669"/>
    <property type="project" value="UniProtKB-KW"/>
</dbReference>
<keyword evidence="3" id="KW-0805">Transcription regulation</keyword>
<keyword evidence="2" id="KW-0862">Zinc</keyword>
<dbReference type="CDD" id="cd00067">
    <property type="entry name" value="GAL4"/>
    <property type="match status" value="1"/>
</dbReference>
<gene>
    <name evidence="10" type="ORF">N7492_009652</name>
</gene>
<dbReference type="InterPro" id="IPR036864">
    <property type="entry name" value="Zn2-C6_fun-type_DNA-bd_sf"/>
</dbReference>
<sequence>MENVTTESHACPICFKTYPRRDLLLRHRRRCRGLTPRTRRKACNACVQAKAKCSYTRPCGRCTQRAFLCEYAQPIDQSQTWADPLTTPLLTDGIDASLDTGAAMQGASQGAIDPLFNFPVITLNPVNRSSLRDLALILQQYPKLLLRDDFHSPLLHHSLYDDNVPDMATLARTSMAICCGSTMESADGARFARHAMDVERQRLIQSFPTSTCMRQWDALHAMLIYGALEVRSALDPPRDEWKQKAHSRGLKDPFLAKMTRSFIQSHLDLPGSDLMRTSPPVQSWEQWSVAETARRTVFLANLLHFLSSHDLESGQCSPYYEPLQHELISKMPLPCNHALWTARTEQEWRLAVDASQSNASFIQDLPLTLQLATGCFTLQDLLSNVSQDDLQTIAAHGIGFGSSDELRGLIILCAARQFT</sequence>
<name>A0A9W9HUX2_9EURO</name>
<dbReference type="Pfam" id="PF00172">
    <property type="entry name" value="Zn_clus"/>
    <property type="match status" value="1"/>
</dbReference>
<evidence type="ECO:0000256" key="3">
    <source>
        <dbReference type="ARBA" id="ARBA00023015"/>
    </source>
</evidence>
<evidence type="ECO:0000313" key="10">
    <source>
        <dbReference type="EMBL" id="KAJ5156849.1"/>
    </source>
</evidence>
<evidence type="ECO:0000256" key="1">
    <source>
        <dbReference type="ARBA" id="ARBA00022723"/>
    </source>
</evidence>
<organism evidence="10 11">
    <name type="scientific">Penicillium capsulatum</name>
    <dbReference type="NCBI Taxonomy" id="69766"/>
    <lineage>
        <taxon>Eukaryota</taxon>
        <taxon>Fungi</taxon>
        <taxon>Dikarya</taxon>
        <taxon>Ascomycota</taxon>
        <taxon>Pezizomycotina</taxon>
        <taxon>Eurotiomycetes</taxon>
        <taxon>Eurotiomycetidae</taxon>
        <taxon>Eurotiales</taxon>
        <taxon>Aspergillaceae</taxon>
        <taxon>Penicillium</taxon>
    </lineage>
</organism>
<dbReference type="InterPro" id="IPR013087">
    <property type="entry name" value="Znf_C2H2_type"/>
</dbReference>
<evidence type="ECO:0000259" key="9">
    <source>
        <dbReference type="PROSITE" id="PS50157"/>
    </source>
</evidence>